<evidence type="ECO:0000313" key="4">
    <source>
        <dbReference type="Proteomes" id="UP000799428"/>
    </source>
</evidence>
<dbReference type="Pfam" id="PF24802">
    <property type="entry name" value="DUF7703"/>
    <property type="match status" value="1"/>
</dbReference>
<evidence type="ECO:0000259" key="2">
    <source>
        <dbReference type="Pfam" id="PF24802"/>
    </source>
</evidence>
<evidence type="ECO:0000256" key="1">
    <source>
        <dbReference type="SAM" id="Phobius"/>
    </source>
</evidence>
<keyword evidence="1" id="KW-0472">Membrane</keyword>
<dbReference type="OrthoDB" id="405906at2759"/>
<dbReference type="Proteomes" id="UP000799428">
    <property type="component" value="Unassembled WGS sequence"/>
</dbReference>
<keyword evidence="4" id="KW-1185">Reference proteome</keyword>
<gene>
    <name evidence="3" type="ORF">K504DRAFT_449434</name>
</gene>
<feature type="domain" description="DUF7703" evidence="2">
    <location>
        <begin position="22"/>
        <end position="270"/>
    </location>
</feature>
<dbReference type="AlphaFoldDB" id="A0A6G1JV50"/>
<keyword evidence="1" id="KW-0812">Transmembrane</keyword>
<dbReference type="InterPro" id="IPR056120">
    <property type="entry name" value="DUF7703"/>
</dbReference>
<sequence length="390" mass="43934">MYSLADYNNIHHGDRHEIDIPVPALIMAAFAGAAVYNALELFYLIIYTFRQHASLYFWSLMVSTFGILPYVLGFVLRYFGVAEKEQNCIVIMTFVQTGWVCMVTGQSLVLYSRLNLIVQSRCKLHSVLAMILFNAVIGHIPTIIFTIGGAHTHASPEPWIKPLEGWNHFQIVLFFMQELIISLMYICAAVKYVRACNSLKMFGTMDPSEEKRKMLLNLIAMNIFIILLNVGVIVTQYTGNFALHTTCLAMVYSIKLKLEMNILTQLKDLTAPHNNIGTMSPKLGILDFPRNDSGHVHSETRPYSAAESSIITLRNDIPLAAGFCNKTCIRKGSYPELTDQHAETMTMHQPYSSFGHIATPAELYHIASTHSAAPHVEEKGWETSYPGYHY</sequence>
<evidence type="ECO:0000313" key="3">
    <source>
        <dbReference type="EMBL" id="KAF2704418.1"/>
    </source>
</evidence>
<reference evidence="3" key="1">
    <citation type="journal article" date="2020" name="Stud. Mycol.">
        <title>101 Dothideomycetes genomes: a test case for predicting lifestyles and emergence of pathogens.</title>
        <authorList>
            <person name="Haridas S."/>
            <person name="Albert R."/>
            <person name="Binder M."/>
            <person name="Bloem J."/>
            <person name="Labutti K."/>
            <person name="Salamov A."/>
            <person name="Andreopoulos B."/>
            <person name="Baker S."/>
            <person name="Barry K."/>
            <person name="Bills G."/>
            <person name="Bluhm B."/>
            <person name="Cannon C."/>
            <person name="Castanera R."/>
            <person name="Culley D."/>
            <person name="Daum C."/>
            <person name="Ezra D."/>
            <person name="Gonzalez J."/>
            <person name="Henrissat B."/>
            <person name="Kuo A."/>
            <person name="Liang C."/>
            <person name="Lipzen A."/>
            <person name="Lutzoni F."/>
            <person name="Magnuson J."/>
            <person name="Mondo S."/>
            <person name="Nolan M."/>
            <person name="Ohm R."/>
            <person name="Pangilinan J."/>
            <person name="Park H.-J."/>
            <person name="Ramirez L."/>
            <person name="Alfaro M."/>
            <person name="Sun H."/>
            <person name="Tritt A."/>
            <person name="Yoshinaga Y."/>
            <person name="Zwiers L.-H."/>
            <person name="Turgeon B."/>
            <person name="Goodwin S."/>
            <person name="Spatafora J."/>
            <person name="Crous P."/>
            <person name="Grigoriev I."/>
        </authorList>
    </citation>
    <scope>NUCLEOTIDE SEQUENCE</scope>
    <source>
        <strain evidence="3">CBS 279.74</strain>
    </source>
</reference>
<feature type="transmembrane region" description="Helical" evidence="1">
    <location>
        <begin position="20"/>
        <end position="43"/>
    </location>
</feature>
<feature type="transmembrane region" description="Helical" evidence="1">
    <location>
        <begin position="91"/>
        <end position="112"/>
    </location>
</feature>
<dbReference type="EMBL" id="MU005782">
    <property type="protein sequence ID" value="KAF2704418.1"/>
    <property type="molecule type" value="Genomic_DNA"/>
</dbReference>
<accession>A0A6G1JV50</accession>
<feature type="transmembrane region" description="Helical" evidence="1">
    <location>
        <begin position="168"/>
        <end position="193"/>
    </location>
</feature>
<dbReference type="PANTHER" id="PTHR37013">
    <property type="entry name" value="INTEGRAL MEMBRANE PROTEIN (AFU_ORTHOLOGUE AFUA_1G05950)-RELATED"/>
    <property type="match status" value="1"/>
</dbReference>
<dbReference type="PANTHER" id="PTHR37013:SF4">
    <property type="entry name" value="INTEGRAL MEMBRANE PROTEIN"/>
    <property type="match status" value="1"/>
</dbReference>
<feature type="transmembrane region" description="Helical" evidence="1">
    <location>
        <begin position="214"/>
        <end position="235"/>
    </location>
</feature>
<feature type="transmembrane region" description="Helical" evidence="1">
    <location>
        <begin position="124"/>
        <end position="148"/>
    </location>
</feature>
<feature type="transmembrane region" description="Helical" evidence="1">
    <location>
        <begin position="55"/>
        <end position="79"/>
    </location>
</feature>
<keyword evidence="1" id="KW-1133">Transmembrane helix</keyword>
<name>A0A6G1JV50_9PLEO</name>
<proteinExistence type="predicted"/>
<protein>
    <recommendedName>
        <fullName evidence="2">DUF7703 domain-containing protein</fullName>
    </recommendedName>
</protein>
<organism evidence="3 4">
    <name type="scientific">Pleomassaria siparia CBS 279.74</name>
    <dbReference type="NCBI Taxonomy" id="1314801"/>
    <lineage>
        <taxon>Eukaryota</taxon>
        <taxon>Fungi</taxon>
        <taxon>Dikarya</taxon>
        <taxon>Ascomycota</taxon>
        <taxon>Pezizomycotina</taxon>
        <taxon>Dothideomycetes</taxon>
        <taxon>Pleosporomycetidae</taxon>
        <taxon>Pleosporales</taxon>
        <taxon>Pleomassariaceae</taxon>
        <taxon>Pleomassaria</taxon>
    </lineage>
</organism>